<sequence length="83" mass="8984">MEDHMTFKPPPPFLRKVEPAVEAESAVEAEPAVEAKPAVKAGPAVKTEKSDSPFGFQSAIAHFDQHGRSSALNRYFKSEASLS</sequence>
<evidence type="ECO:0000313" key="2">
    <source>
        <dbReference type="Proteomes" id="UP001234178"/>
    </source>
</evidence>
<organism evidence="1 2">
    <name type="scientific">Daphnia magna</name>
    <dbReference type="NCBI Taxonomy" id="35525"/>
    <lineage>
        <taxon>Eukaryota</taxon>
        <taxon>Metazoa</taxon>
        <taxon>Ecdysozoa</taxon>
        <taxon>Arthropoda</taxon>
        <taxon>Crustacea</taxon>
        <taxon>Branchiopoda</taxon>
        <taxon>Diplostraca</taxon>
        <taxon>Cladocera</taxon>
        <taxon>Anomopoda</taxon>
        <taxon>Daphniidae</taxon>
        <taxon>Daphnia</taxon>
    </lineage>
</organism>
<gene>
    <name evidence="1" type="ORF">OUZ56_009683</name>
</gene>
<reference evidence="1 2" key="1">
    <citation type="journal article" date="2023" name="Nucleic Acids Res.">
        <title>The hologenome of Daphnia magna reveals possible DNA methylation and microbiome-mediated evolution of the host genome.</title>
        <authorList>
            <person name="Chaturvedi A."/>
            <person name="Li X."/>
            <person name="Dhandapani V."/>
            <person name="Marshall H."/>
            <person name="Kissane S."/>
            <person name="Cuenca-Cambronero M."/>
            <person name="Asole G."/>
            <person name="Calvet F."/>
            <person name="Ruiz-Romero M."/>
            <person name="Marangio P."/>
            <person name="Guigo R."/>
            <person name="Rago D."/>
            <person name="Mirbahai L."/>
            <person name="Eastwood N."/>
            <person name="Colbourne J.K."/>
            <person name="Zhou J."/>
            <person name="Mallon E."/>
            <person name="Orsini L."/>
        </authorList>
    </citation>
    <scope>NUCLEOTIDE SEQUENCE [LARGE SCALE GENOMIC DNA]</scope>
    <source>
        <strain evidence="1">LRV0_1</strain>
    </source>
</reference>
<keyword evidence="2" id="KW-1185">Reference proteome</keyword>
<dbReference type="EMBL" id="JAOYFB010000037">
    <property type="protein sequence ID" value="KAK4024300.1"/>
    <property type="molecule type" value="Genomic_DNA"/>
</dbReference>
<proteinExistence type="predicted"/>
<dbReference type="Proteomes" id="UP001234178">
    <property type="component" value="Unassembled WGS sequence"/>
</dbReference>
<protein>
    <submittedName>
        <fullName evidence="1">Uncharacterized protein</fullName>
    </submittedName>
</protein>
<name>A0ABR0AGP3_9CRUS</name>
<comment type="caution">
    <text evidence="1">The sequence shown here is derived from an EMBL/GenBank/DDBJ whole genome shotgun (WGS) entry which is preliminary data.</text>
</comment>
<accession>A0ABR0AGP3</accession>
<evidence type="ECO:0000313" key="1">
    <source>
        <dbReference type="EMBL" id="KAK4024300.1"/>
    </source>
</evidence>